<dbReference type="Pfam" id="PF14236">
    <property type="entry name" value="DruA"/>
    <property type="match status" value="1"/>
</dbReference>
<dbReference type="InterPro" id="IPR012337">
    <property type="entry name" value="RNaseH-like_sf"/>
</dbReference>
<dbReference type="NCBIfam" id="NF033540">
    <property type="entry name" value="transpos_IS701"/>
    <property type="match status" value="1"/>
</dbReference>
<sequence>RIIGKRLKYLAFAAQLPIAALSWNDASLRLEARDCFIGWSDEQRKKCLKHVINNNRFLIPNWIRVPNLASYLLARGTKAVTRDWHDKYGQKPFLLETFIDPRFYGTSYKSANWIYVGNSKGYGLGRSGYKYHGLFKEVYVYVVERDFRKIFGCRQRPFFWKCPISQKKEKADSMIIQRADYNPDLIDWGALSPEMIEKLAEELVEFHDEFRDAFCRVEQSILGQYYLQGLLGNVQRKNVEAIALQYLGTPRVRALQKFMTNYRWDEAVLQAKAQVILSGLIAEENGMITLDGSDIPKKGKESVGVSRQYCGNTGKRDNCQAGVFVGYTSTKGYGLIDRELYMPKKWFTNEYADRREKCQVPESLIFKTKNQIGLELIRKALYTELFPVGWVGFDAGFGSDSKFRDAVDSLQVNYLGDIKSNTLVWLNRPKAGIPTYCGKGRLPEKERVLEGEELPIHVSDIANDSEFKWDTTILAQGAQGPIFAELCFLRVVEYRDGLPGKDLWLVMRRDSDGKLRYAFSNASVDIPKEELKRAVTMRWPIEQCFEDGK</sequence>
<dbReference type="SUPFAM" id="SSF53098">
    <property type="entry name" value="Ribonuclease H-like"/>
    <property type="match status" value="1"/>
</dbReference>
<protein>
    <recommendedName>
        <fullName evidence="1">Transposase IS701-like DDE domain-containing protein</fullName>
    </recommendedName>
</protein>
<name>A0A0F9CTE3_9ZZZZ</name>
<proteinExistence type="predicted"/>
<feature type="non-terminal residue" evidence="2">
    <location>
        <position position="1"/>
    </location>
</feature>
<feature type="domain" description="Transposase IS701-like DDE" evidence="1">
    <location>
        <begin position="212"/>
        <end position="477"/>
    </location>
</feature>
<dbReference type="EMBL" id="LAZR01034670">
    <property type="protein sequence ID" value="KKL44686.1"/>
    <property type="molecule type" value="Genomic_DNA"/>
</dbReference>
<feature type="non-terminal residue" evidence="2">
    <location>
        <position position="549"/>
    </location>
</feature>
<accession>A0A0F9CTE3</accession>
<dbReference type="InterPro" id="IPR039365">
    <property type="entry name" value="IS701-like"/>
</dbReference>
<reference evidence="2" key="1">
    <citation type="journal article" date="2015" name="Nature">
        <title>Complex archaea that bridge the gap between prokaryotes and eukaryotes.</title>
        <authorList>
            <person name="Spang A."/>
            <person name="Saw J.H."/>
            <person name="Jorgensen S.L."/>
            <person name="Zaremba-Niedzwiedzka K."/>
            <person name="Martijn J."/>
            <person name="Lind A.E."/>
            <person name="van Eijk R."/>
            <person name="Schleper C."/>
            <person name="Guy L."/>
            <person name="Ettema T.J."/>
        </authorList>
    </citation>
    <scope>NUCLEOTIDE SEQUENCE</scope>
</reference>
<comment type="caution">
    <text evidence="2">The sequence shown here is derived from an EMBL/GenBank/DDBJ whole genome shotgun (WGS) entry which is preliminary data.</text>
</comment>
<dbReference type="AlphaFoldDB" id="A0A0F9CTE3"/>
<dbReference type="InterPro" id="IPR038721">
    <property type="entry name" value="IS701-like_DDE_dom"/>
</dbReference>
<dbReference type="InterPro" id="IPR025639">
    <property type="entry name" value="DruA"/>
</dbReference>
<dbReference type="PANTHER" id="PTHR33627:SF1">
    <property type="entry name" value="TRANSPOSASE"/>
    <property type="match status" value="1"/>
</dbReference>
<organism evidence="2">
    <name type="scientific">marine sediment metagenome</name>
    <dbReference type="NCBI Taxonomy" id="412755"/>
    <lineage>
        <taxon>unclassified sequences</taxon>
        <taxon>metagenomes</taxon>
        <taxon>ecological metagenomes</taxon>
    </lineage>
</organism>
<gene>
    <name evidence="2" type="ORF">LCGC14_2363200</name>
</gene>
<dbReference type="Pfam" id="PF13546">
    <property type="entry name" value="DDE_5"/>
    <property type="match status" value="1"/>
</dbReference>
<evidence type="ECO:0000313" key="2">
    <source>
        <dbReference type="EMBL" id="KKL44686.1"/>
    </source>
</evidence>
<evidence type="ECO:0000259" key="1">
    <source>
        <dbReference type="Pfam" id="PF13546"/>
    </source>
</evidence>
<dbReference type="PANTHER" id="PTHR33627">
    <property type="entry name" value="TRANSPOSASE"/>
    <property type="match status" value="1"/>
</dbReference>